<evidence type="ECO:0000313" key="5">
    <source>
        <dbReference type="Proteomes" id="UP000241436"/>
    </source>
</evidence>
<dbReference type="OrthoDB" id="9800897at2"/>
<dbReference type="InterPro" id="IPR011006">
    <property type="entry name" value="CheY-like_superfamily"/>
</dbReference>
<proteinExistence type="predicted"/>
<dbReference type="PANTHER" id="PTHR45339:SF5">
    <property type="entry name" value="HISTIDINE KINASE"/>
    <property type="match status" value="1"/>
</dbReference>
<dbReference type="Proteomes" id="UP000241436">
    <property type="component" value="Unassembled WGS sequence"/>
</dbReference>
<dbReference type="PANTHER" id="PTHR45339">
    <property type="entry name" value="HYBRID SIGNAL TRANSDUCTION HISTIDINE KINASE J"/>
    <property type="match status" value="1"/>
</dbReference>
<dbReference type="EMBL" id="NVQC01000026">
    <property type="protein sequence ID" value="PTL35300.1"/>
    <property type="molecule type" value="Genomic_DNA"/>
</dbReference>
<dbReference type="Pfam" id="PF00072">
    <property type="entry name" value="Response_reg"/>
    <property type="match status" value="1"/>
</dbReference>
<keyword evidence="5" id="KW-1185">Reference proteome</keyword>
<evidence type="ECO:0000256" key="1">
    <source>
        <dbReference type="ARBA" id="ARBA00022553"/>
    </source>
</evidence>
<evidence type="ECO:0000256" key="2">
    <source>
        <dbReference type="PROSITE-ProRule" id="PRU00169"/>
    </source>
</evidence>
<dbReference type="Gene3D" id="3.40.50.2300">
    <property type="match status" value="1"/>
</dbReference>
<dbReference type="RefSeq" id="WP_107563301.1">
    <property type="nucleotide sequence ID" value="NZ_NVQC01000026.1"/>
</dbReference>
<accession>A0A2T4TW08</accession>
<protein>
    <submittedName>
        <fullName evidence="4">Response regulator</fullName>
    </submittedName>
</protein>
<organism evidence="4 5">
    <name type="scientific">Candidatus Methylomirabilis limnetica</name>
    <dbReference type="NCBI Taxonomy" id="2033718"/>
    <lineage>
        <taxon>Bacteria</taxon>
        <taxon>Candidatus Methylomirabilota</taxon>
        <taxon>Candidatus Methylomirabilia</taxon>
        <taxon>Candidatus Methylomirabilales</taxon>
        <taxon>Candidatus Methylomirabilaceae</taxon>
        <taxon>Candidatus Methylomirabilis</taxon>
    </lineage>
</organism>
<gene>
    <name evidence="4" type="ORF">CLG94_10355</name>
</gene>
<sequence>MSGKLVLHVEDNEYNRKIIRDLLSKNSYEIVEAHNGEDALDALARQRPDLILMDVQLPKLSGLEVTRRIRADPLLAQIPVIAITSFALSGDDRLAIEAGCNAYIAKPFRPRDLLEMIRRFIGP</sequence>
<dbReference type="InterPro" id="IPR001789">
    <property type="entry name" value="Sig_transdc_resp-reg_receiver"/>
</dbReference>
<dbReference type="GO" id="GO:0000160">
    <property type="term" value="P:phosphorelay signal transduction system"/>
    <property type="evidence" value="ECO:0007669"/>
    <property type="project" value="InterPro"/>
</dbReference>
<feature type="domain" description="Response regulatory" evidence="3">
    <location>
        <begin position="5"/>
        <end position="121"/>
    </location>
</feature>
<dbReference type="SUPFAM" id="SSF52172">
    <property type="entry name" value="CheY-like"/>
    <property type="match status" value="1"/>
</dbReference>
<reference evidence="4 5" key="1">
    <citation type="submission" date="2017-09" db="EMBL/GenBank/DDBJ databases">
        <title>Bloom of a denitrifying methanotroph, Candidatus Methylomirabilis limnetica, in a deep stratified lake.</title>
        <authorList>
            <person name="Graf J.S."/>
            <person name="Marchant H.K."/>
            <person name="Tienken D."/>
            <person name="Hach P.F."/>
            <person name="Brand A."/>
            <person name="Schubert C.J."/>
            <person name="Kuypers M.M."/>
            <person name="Milucka J."/>
        </authorList>
    </citation>
    <scope>NUCLEOTIDE SEQUENCE [LARGE SCALE GENOMIC DNA]</scope>
    <source>
        <strain evidence="4 5">Zug</strain>
    </source>
</reference>
<name>A0A2T4TW08_9BACT</name>
<evidence type="ECO:0000259" key="3">
    <source>
        <dbReference type="PROSITE" id="PS50110"/>
    </source>
</evidence>
<evidence type="ECO:0000313" key="4">
    <source>
        <dbReference type="EMBL" id="PTL35300.1"/>
    </source>
</evidence>
<dbReference type="AlphaFoldDB" id="A0A2T4TW08"/>
<feature type="modified residue" description="4-aspartylphosphate" evidence="2">
    <location>
        <position position="54"/>
    </location>
</feature>
<reference evidence="5" key="2">
    <citation type="journal article" date="2018" name="Environ. Microbiol.">
        <title>Bloom of a denitrifying methanotroph, 'Candidatus Methylomirabilis limnetica', in a deep stratified lake.</title>
        <authorList>
            <person name="Graf J.S."/>
            <person name="Mayr M.J."/>
            <person name="Marchant H.K."/>
            <person name="Tienken D."/>
            <person name="Hach P.F."/>
            <person name="Brand A."/>
            <person name="Schubert C.J."/>
            <person name="Kuypers M.M."/>
            <person name="Milucka J."/>
        </authorList>
    </citation>
    <scope>NUCLEOTIDE SEQUENCE [LARGE SCALE GENOMIC DNA]</scope>
    <source>
        <strain evidence="5">Zug</strain>
    </source>
</reference>
<keyword evidence="1 2" id="KW-0597">Phosphoprotein</keyword>
<dbReference type="SMART" id="SM00448">
    <property type="entry name" value="REC"/>
    <property type="match status" value="1"/>
</dbReference>
<comment type="caution">
    <text evidence="4">The sequence shown here is derived from an EMBL/GenBank/DDBJ whole genome shotgun (WGS) entry which is preliminary data.</text>
</comment>
<dbReference type="PROSITE" id="PS50110">
    <property type="entry name" value="RESPONSE_REGULATORY"/>
    <property type="match status" value="1"/>
</dbReference>